<keyword evidence="2" id="KW-0547">Nucleotide-binding</keyword>
<sequence length="301" mass="33526">MQAINIKKLSKTYEDGTQALTEVDLSVAVGDFAALLGVNGAGKTTTIGILTGLVKKTSGQVSVFGFDLDSQLEKVKEQIGVVPQEMNFNIFENVIDIVVNQAGYYGIPRKTALAKAEEILKKLNLWDKRHAKGRELSGGMKRRLMIARALIHEPRLLILDEPTAGVDVELRRGMWDYLQELNTGGVTILLTTHYLEEVEQLCKNASVINKGSIILSDSVRNLMSTVESEVYLVNIESTENLKNWNHQDVTVKDENTLEISVHKDHSVTEALKLLEERGVIAISIRPKSNRMEELFLNAVKQ</sequence>
<dbReference type="GO" id="GO:0005524">
    <property type="term" value="F:ATP binding"/>
    <property type="evidence" value="ECO:0007669"/>
    <property type="project" value="UniProtKB-KW"/>
</dbReference>
<dbReference type="Gene3D" id="3.40.50.300">
    <property type="entry name" value="P-loop containing nucleotide triphosphate hydrolases"/>
    <property type="match status" value="1"/>
</dbReference>
<gene>
    <name evidence="5" type="ORF">COW24_00940</name>
</gene>
<dbReference type="PROSITE" id="PS50893">
    <property type="entry name" value="ABC_TRANSPORTER_2"/>
    <property type="match status" value="1"/>
</dbReference>
<comment type="caution">
    <text evidence="5">The sequence shown here is derived from an EMBL/GenBank/DDBJ whole genome shotgun (WGS) entry which is preliminary data.</text>
</comment>
<organism evidence="5 6">
    <name type="scientific">Candidatus Kerfeldbacteria bacterium CG15_BIG_FIL_POST_REV_8_21_14_020_45_12</name>
    <dbReference type="NCBI Taxonomy" id="2014247"/>
    <lineage>
        <taxon>Bacteria</taxon>
        <taxon>Candidatus Kerfeldiibacteriota</taxon>
    </lineage>
</organism>
<name>A0A2M7H4U9_9BACT</name>
<reference evidence="5 6" key="1">
    <citation type="submission" date="2017-09" db="EMBL/GenBank/DDBJ databases">
        <title>Depth-based differentiation of microbial function through sediment-hosted aquifers and enrichment of novel symbionts in the deep terrestrial subsurface.</title>
        <authorList>
            <person name="Probst A.J."/>
            <person name="Ladd B."/>
            <person name="Jarett J.K."/>
            <person name="Geller-Mcgrath D.E."/>
            <person name="Sieber C.M."/>
            <person name="Emerson J.B."/>
            <person name="Anantharaman K."/>
            <person name="Thomas B.C."/>
            <person name="Malmstrom R."/>
            <person name="Stieglmeier M."/>
            <person name="Klingl A."/>
            <person name="Woyke T."/>
            <person name="Ryan C.M."/>
            <person name="Banfield J.F."/>
        </authorList>
    </citation>
    <scope>NUCLEOTIDE SEQUENCE [LARGE SCALE GENOMIC DNA]</scope>
    <source>
        <strain evidence="5">CG15_BIG_FIL_POST_REV_8_21_14_020_45_12</strain>
    </source>
</reference>
<evidence type="ECO:0000256" key="2">
    <source>
        <dbReference type="ARBA" id="ARBA00022741"/>
    </source>
</evidence>
<dbReference type="Proteomes" id="UP000230292">
    <property type="component" value="Unassembled WGS sequence"/>
</dbReference>
<dbReference type="InterPro" id="IPR050763">
    <property type="entry name" value="ABC_transporter_ATP-binding"/>
</dbReference>
<dbReference type="Pfam" id="PF00005">
    <property type="entry name" value="ABC_tran"/>
    <property type="match status" value="1"/>
</dbReference>
<evidence type="ECO:0000313" key="6">
    <source>
        <dbReference type="Proteomes" id="UP000230292"/>
    </source>
</evidence>
<dbReference type="GO" id="GO:0016887">
    <property type="term" value="F:ATP hydrolysis activity"/>
    <property type="evidence" value="ECO:0007669"/>
    <property type="project" value="InterPro"/>
</dbReference>
<keyword evidence="1" id="KW-0813">Transport</keyword>
<dbReference type="InterPro" id="IPR027417">
    <property type="entry name" value="P-loop_NTPase"/>
</dbReference>
<dbReference type="EMBL" id="PFGC01000013">
    <property type="protein sequence ID" value="PIW37252.1"/>
    <property type="molecule type" value="Genomic_DNA"/>
</dbReference>
<accession>A0A2M7H4U9</accession>
<dbReference type="PANTHER" id="PTHR42711:SF15">
    <property type="entry name" value="ABC-TYPE MULTIDRUG TRANSPORT SYSTEM, ATPASE COMPONENT"/>
    <property type="match status" value="1"/>
</dbReference>
<dbReference type="InterPro" id="IPR003593">
    <property type="entry name" value="AAA+_ATPase"/>
</dbReference>
<evidence type="ECO:0000259" key="4">
    <source>
        <dbReference type="PROSITE" id="PS50893"/>
    </source>
</evidence>
<protein>
    <submittedName>
        <fullName evidence="5">ABC transporter</fullName>
    </submittedName>
</protein>
<dbReference type="AlphaFoldDB" id="A0A2M7H4U9"/>
<feature type="domain" description="ABC transporter" evidence="4">
    <location>
        <begin position="4"/>
        <end position="235"/>
    </location>
</feature>
<keyword evidence="3" id="KW-0067">ATP-binding</keyword>
<evidence type="ECO:0000313" key="5">
    <source>
        <dbReference type="EMBL" id="PIW37252.1"/>
    </source>
</evidence>
<dbReference type="InterPro" id="IPR003439">
    <property type="entry name" value="ABC_transporter-like_ATP-bd"/>
</dbReference>
<proteinExistence type="predicted"/>
<dbReference type="SUPFAM" id="SSF52540">
    <property type="entry name" value="P-loop containing nucleoside triphosphate hydrolases"/>
    <property type="match status" value="1"/>
</dbReference>
<evidence type="ECO:0000256" key="3">
    <source>
        <dbReference type="ARBA" id="ARBA00022840"/>
    </source>
</evidence>
<dbReference type="PANTHER" id="PTHR42711">
    <property type="entry name" value="ABC TRANSPORTER ATP-BINDING PROTEIN"/>
    <property type="match status" value="1"/>
</dbReference>
<dbReference type="SMART" id="SM00382">
    <property type="entry name" value="AAA"/>
    <property type="match status" value="1"/>
</dbReference>
<dbReference type="PROSITE" id="PS00211">
    <property type="entry name" value="ABC_TRANSPORTER_1"/>
    <property type="match status" value="1"/>
</dbReference>
<evidence type="ECO:0000256" key="1">
    <source>
        <dbReference type="ARBA" id="ARBA00022448"/>
    </source>
</evidence>
<dbReference type="InterPro" id="IPR017871">
    <property type="entry name" value="ABC_transporter-like_CS"/>
</dbReference>